<reference evidence="7" key="1">
    <citation type="submission" date="2018-05" db="EMBL/GenBank/DDBJ databases">
        <authorList>
            <person name="Lanie J.A."/>
            <person name="Ng W.-L."/>
            <person name="Kazmierczak K.M."/>
            <person name="Andrzejewski T.M."/>
            <person name="Davidsen T.M."/>
            <person name="Wayne K.J."/>
            <person name="Tettelin H."/>
            <person name="Glass J.I."/>
            <person name="Rusch D."/>
            <person name="Podicherti R."/>
            <person name="Tsui H.-C.T."/>
            <person name="Winkler M.E."/>
        </authorList>
    </citation>
    <scope>NUCLEOTIDE SEQUENCE</scope>
</reference>
<protein>
    <recommendedName>
        <fullName evidence="6">ABC transmembrane type-1 domain-containing protein</fullName>
    </recommendedName>
</protein>
<dbReference type="PANTHER" id="PTHR43839">
    <property type="entry name" value="OPPC IN A BINDING PROTEIN-DEPENDENT TRANSPORT SYSTEM"/>
    <property type="match status" value="1"/>
</dbReference>
<dbReference type="EMBL" id="UINC01166403">
    <property type="protein sequence ID" value="SVD68335.1"/>
    <property type="molecule type" value="Genomic_DNA"/>
</dbReference>
<evidence type="ECO:0000256" key="3">
    <source>
        <dbReference type="ARBA" id="ARBA00022989"/>
    </source>
</evidence>
<gene>
    <name evidence="7" type="ORF">METZ01_LOCUS421189</name>
</gene>
<keyword evidence="2 5" id="KW-0812">Transmembrane</keyword>
<feature type="transmembrane region" description="Helical" evidence="5">
    <location>
        <begin position="12"/>
        <end position="37"/>
    </location>
</feature>
<name>A0A382XCL5_9ZZZZ</name>
<organism evidence="7">
    <name type="scientific">marine metagenome</name>
    <dbReference type="NCBI Taxonomy" id="408172"/>
    <lineage>
        <taxon>unclassified sequences</taxon>
        <taxon>metagenomes</taxon>
        <taxon>ecological metagenomes</taxon>
    </lineage>
</organism>
<feature type="domain" description="ABC transmembrane type-1" evidence="6">
    <location>
        <begin position="1"/>
        <end position="90"/>
    </location>
</feature>
<keyword evidence="4 5" id="KW-0472">Membrane</keyword>
<evidence type="ECO:0000256" key="4">
    <source>
        <dbReference type="ARBA" id="ARBA00023136"/>
    </source>
</evidence>
<evidence type="ECO:0000313" key="7">
    <source>
        <dbReference type="EMBL" id="SVD68335.1"/>
    </source>
</evidence>
<dbReference type="GO" id="GO:0055085">
    <property type="term" value="P:transmembrane transport"/>
    <property type="evidence" value="ECO:0007669"/>
    <property type="project" value="InterPro"/>
</dbReference>
<dbReference type="PANTHER" id="PTHR43839:SF3">
    <property type="entry name" value="OLIGOPEPTIDE ABC TRANSPORTER, PERMEASE PROTEIN"/>
    <property type="match status" value="1"/>
</dbReference>
<accession>A0A382XCL5</accession>
<evidence type="ECO:0000259" key="6">
    <source>
        <dbReference type="Pfam" id="PF00528"/>
    </source>
</evidence>
<dbReference type="Pfam" id="PF00528">
    <property type="entry name" value="BPD_transp_1"/>
    <property type="match status" value="1"/>
</dbReference>
<feature type="non-terminal residue" evidence="7">
    <location>
        <position position="1"/>
    </location>
</feature>
<dbReference type="InterPro" id="IPR000515">
    <property type="entry name" value="MetI-like"/>
</dbReference>
<evidence type="ECO:0000256" key="1">
    <source>
        <dbReference type="ARBA" id="ARBA00004141"/>
    </source>
</evidence>
<evidence type="ECO:0000256" key="5">
    <source>
        <dbReference type="SAM" id="Phobius"/>
    </source>
</evidence>
<dbReference type="AlphaFoldDB" id="A0A382XCL5"/>
<proteinExistence type="predicted"/>
<comment type="subcellular location">
    <subcellularLocation>
        <location evidence="1">Membrane</location>
        <topology evidence="1">Multi-pass membrane protein</topology>
    </subcellularLocation>
</comment>
<evidence type="ECO:0000256" key="2">
    <source>
        <dbReference type="ARBA" id="ARBA00022692"/>
    </source>
</evidence>
<keyword evidence="3 5" id="KW-1133">Transmembrane helix</keyword>
<dbReference type="GO" id="GO:0016020">
    <property type="term" value="C:membrane"/>
    <property type="evidence" value="ECO:0007669"/>
    <property type="project" value="UniProtKB-SubCell"/>
</dbReference>
<sequence length="94" mass="10129">FRHMLPSFYSHIIAAASLALPLMIISETTLSFLGLGLRPPAISWGVLLKDAQNVQTIALSPWLLLPAVPVIVAILSLNFMGDGLRDAADPYSDN</sequence>
<feature type="transmembrane region" description="Helical" evidence="5">
    <location>
        <begin position="57"/>
        <end position="77"/>
    </location>
</feature>